<gene>
    <name evidence="1" type="ORF">LCGC14_1524640</name>
</gene>
<comment type="caution">
    <text evidence="1">The sequence shown here is derived from an EMBL/GenBank/DDBJ whole genome shotgun (WGS) entry which is preliminary data.</text>
</comment>
<protein>
    <submittedName>
        <fullName evidence="1">Uncharacterized protein</fullName>
    </submittedName>
</protein>
<reference evidence="1" key="1">
    <citation type="journal article" date="2015" name="Nature">
        <title>Complex archaea that bridge the gap between prokaryotes and eukaryotes.</title>
        <authorList>
            <person name="Spang A."/>
            <person name="Saw J.H."/>
            <person name="Jorgensen S.L."/>
            <person name="Zaremba-Niedzwiedzka K."/>
            <person name="Martijn J."/>
            <person name="Lind A.E."/>
            <person name="van Eijk R."/>
            <person name="Schleper C."/>
            <person name="Guy L."/>
            <person name="Ettema T.J."/>
        </authorList>
    </citation>
    <scope>NUCLEOTIDE SEQUENCE</scope>
</reference>
<evidence type="ECO:0000313" key="1">
    <source>
        <dbReference type="EMBL" id="KKM62149.1"/>
    </source>
</evidence>
<name>A0A0F9IXL0_9ZZZZ</name>
<sequence length="72" mass="8933">MIDKWRRRRVRQIPLWLMRELCLTVFPHRSWVSITQKPYYFKGSYYEYKVYFKHAVAEPQANMSDITVYRKG</sequence>
<accession>A0A0F9IXL0</accession>
<dbReference type="EMBL" id="LAZR01011356">
    <property type="protein sequence ID" value="KKM62149.1"/>
    <property type="molecule type" value="Genomic_DNA"/>
</dbReference>
<proteinExistence type="predicted"/>
<organism evidence="1">
    <name type="scientific">marine sediment metagenome</name>
    <dbReference type="NCBI Taxonomy" id="412755"/>
    <lineage>
        <taxon>unclassified sequences</taxon>
        <taxon>metagenomes</taxon>
        <taxon>ecological metagenomes</taxon>
    </lineage>
</organism>
<dbReference type="AlphaFoldDB" id="A0A0F9IXL0"/>